<keyword evidence="5" id="KW-0805">Transcription regulation</keyword>
<dbReference type="Proteomes" id="UP001221898">
    <property type="component" value="Unassembled WGS sequence"/>
</dbReference>
<keyword evidence="4" id="KW-0832">Ubl conjugation</keyword>
<dbReference type="InterPro" id="IPR001610">
    <property type="entry name" value="PAC"/>
</dbReference>
<keyword evidence="6" id="KW-0238">DNA-binding</keyword>
<gene>
    <name evidence="12" type="ORF">AAFF_G00153560</name>
</gene>
<dbReference type="Gene3D" id="3.30.450.20">
    <property type="entry name" value="PAS domain"/>
    <property type="match status" value="1"/>
</dbReference>
<dbReference type="SUPFAM" id="SSF55785">
    <property type="entry name" value="PYP-like sensor domain (PAS domain)"/>
    <property type="match status" value="1"/>
</dbReference>
<dbReference type="InterPro" id="IPR000014">
    <property type="entry name" value="PAS"/>
</dbReference>
<evidence type="ECO:0000256" key="5">
    <source>
        <dbReference type="ARBA" id="ARBA00023015"/>
    </source>
</evidence>
<evidence type="ECO:0000259" key="11">
    <source>
        <dbReference type="PROSITE" id="PS50112"/>
    </source>
</evidence>
<dbReference type="GO" id="GO:0000981">
    <property type="term" value="F:DNA-binding transcription factor activity, RNA polymerase II-specific"/>
    <property type="evidence" value="ECO:0007669"/>
    <property type="project" value="TreeGrafter"/>
</dbReference>
<dbReference type="CDD" id="cd00130">
    <property type="entry name" value="PAS"/>
    <property type="match status" value="1"/>
</dbReference>
<keyword evidence="3" id="KW-0677">Repeat</keyword>
<evidence type="ECO:0000256" key="8">
    <source>
        <dbReference type="ARBA" id="ARBA00023163"/>
    </source>
</evidence>
<proteinExistence type="predicted"/>
<dbReference type="SMART" id="SM00091">
    <property type="entry name" value="PAS"/>
    <property type="match status" value="1"/>
</dbReference>
<dbReference type="SMART" id="SM00086">
    <property type="entry name" value="PAC"/>
    <property type="match status" value="1"/>
</dbReference>
<evidence type="ECO:0000256" key="6">
    <source>
        <dbReference type="ARBA" id="ARBA00023125"/>
    </source>
</evidence>
<evidence type="ECO:0000256" key="9">
    <source>
        <dbReference type="ARBA" id="ARBA00023242"/>
    </source>
</evidence>
<accession>A0AAD7WWN0</accession>
<keyword evidence="13" id="KW-1185">Reference proteome</keyword>
<dbReference type="GO" id="GO:0000977">
    <property type="term" value="F:RNA polymerase II transcription regulatory region sequence-specific DNA binding"/>
    <property type="evidence" value="ECO:0007669"/>
    <property type="project" value="TreeGrafter"/>
</dbReference>
<keyword evidence="8" id="KW-0804">Transcription</keyword>
<comment type="subcellular location">
    <subcellularLocation>
        <location evidence="1">Nucleus</location>
    </subcellularLocation>
</comment>
<dbReference type="PANTHER" id="PTHR23043">
    <property type="entry name" value="HYPOXIA-INDUCIBLE FACTOR 1 ALPHA"/>
    <property type="match status" value="1"/>
</dbReference>
<dbReference type="PROSITE" id="PS50112">
    <property type="entry name" value="PAS"/>
    <property type="match status" value="1"/>
</dbReference>
<dbReference type="AlphaFoldDB" id="A0AAD7WWN0"/>
<evidence type="ECO:0000256" key="1">
    <source>
        <dbReference type="ARBA" id="ARBA00004123"/>
    </source>
</evidence>
<keyword evidence="10" id="KW-0379">Hydroxylation</keyword>
<dbReference type="Pfam" id="PF08447">
    <property type="entry name" value="PAS_3"/>
    <property type="match status" value="1"/>
</dbReference>
<feature type="domain" description="PAS" evidence="11">
    <location>
        <begin position="61"/>
        <end position="110"/>
    </location>
</feature>
<dbReference type="FunFam" id="3.30.450.20:FF:000015">
    <property type="entry name" value="Hypoxia-inducible factor 1-alpha isoform 1"/>
    <property type="match status" value="1"/>
</dbReference>
<protein>
    <recommendedName>
        <fullName evidence="2">Hypoxia-inducible factor 1-alpha</fullName>
    </recommendedName>
</protein>
<evidence type="ECO:0000256" key="10">
    <source>
        <dbReference type="ARBA" id="ARBA00023278"/>
    </source>
</evidence>
<name>A0AAD7WWN0_9TELE</name>
<dbReference type="PANTHER" id="PTHR23043:SF7">
    <property type="entry name" value="HYPOXIA-INDUCIBLE FACTOR 1-ALPHA"/>
    <property type="match status" value="1"/>
</dbReference>
<evidence type="ECO:0000256" key="4">
    <source>
        <dbReference type="ARBA" id="ARBA00022843"/>
    </source>
</evidence>
<dbReference type="EMBL" id="JAINUG010000021">
    <property type="protein sequence ID" value="KAJ8411718.1"/>
    <property type="molecule type" value="Genomic_DNA"/>
</dbReference>
<evidence type="ECO:0000313" key="12">
    <source>
        <dbReference type="EMBL" id="KAJ8411718.1"/>
    </source>
</evidence>
<dbReference type="GO" id="GO:0071456">
    <property type="term" value="P:cellular response to hypoxia"/>
    <property type="evidence" value="ECO:0007669"/>
    <property type="project" value="TreeGrafter"/>
</dbReference>
<dbReference type="GO" id="GO:0005634">
    <property type="term" value="C:nucleus"/>
    <property type="evidence" value="ECO:0007669"/>
    <property type="project" value="UniProtKB-SubCell"/>
</dbReference>
<keyword evidence="7" id="KW-0010">Activator</keyword>
<dbReference type="InterPro" id="IPR013655">
    <property type="entry name" value="PAS_fold_3"/>
</dbReference>
<reference evidence="12" key="1">
    <citation type="journal article" date="2023" name="Science">
        <title>Genome structures resolve the early diversification of teleost fishes.</title>
        <authorList>
            <person name="Parey E."/>
            <person name="Louis A."/>
            <person name="Montfort J."/>
            <person name="Bouchez O."/>
            <person name="Roques C."/>
            <person name="Iampietro C."/>
            <person name="Lluch J."/>
            <person name="Castinel A."/>
            <person name="Donnadieu C."/>
            <person name="Desvignes T."/>
            <person name="Floi Bucao C."/>
            <person name="Jouanno E."/>
            <person name="Wen M."/>
            <person name="Mejri S."/>
            <person name="Dirks R."/>
            <person name="Jansen H."/>
            <person name="Henkel C."/>
            <person name="Chen W.J."/>
            <person name="Zahm M."/>
            <person name="Cabau C."/>
            <person name="Klopp C."/>
            <person name="Thompson A.W."/>
            <person name="Robinson-Rechavi M."/>
            <person name="Braasch I."/>
            <person name="Lecointre G."/>
            <person name="Bobe J."/>
            <person name="Postlethwait J.H."/>
            <person name="Berthelot C."/>
            <person name="Roest Crollius H."/>
            <person name="Guiguen Y."/>
        </authorList>
    </citation>
    <scope>NUCLEOTIDE SEQUENCE</scope>
    <source>
        <strain evidence="12">NC1722</strain>
    </source>
</reference>
<organism evidence="12 13">
    <name type="scientific">Aldrovandia affinis</name>
    <dbReference type="NCBI Taxonomy" id="143900"/>
    <lineage>
        <taxon>Eukaryota</taxon>
        <taxon>Metazoa</taxon>
        <taxon>Chordata</taxon>
        <taxon>Craniata</taxon>
        <taxon>Vertebrata</taxon>
        <taxon>Euteleostomi</taxon>
        <taxon>Actinopterygii</taxon>
        <taxon>Neopterygii</taxon>
        <taxon>Teleostei</taxon>
        <taxon>Notacanthiformes</taxon>
        <taxon>Halosauridae</taxon>
        <taxon>Aldrovandia</taxon>
    </lineage>
</organism>
<sequence>MEGAPVHWTHPSVRERRRTEQVRLQGARCPAPGADLRAHPTPSNIEVPLDSKTFLSRHTLDMKFSYCDERITELMGYEPEDLMNRSVYEYYHALDSDHLTKTHHNLFVKGQVTTGQYRMLAKRGGFVWVETQATVIYNNKNSQPQCIVCVNYVLSEVVEEALVLSLEQTEKKVKPVETESPEANMIKLFTKAEETKNTDSLYEKLKEEPEALTLLAPAAGDTIISLDFSNPDSEILVVKEVPLYNDVMLPSSSDKLPLSPCLPASLPMP</sequence>
<dbReference type="InterPro" id="IPR035965">
    <property type="entry name" value="PAS-like_dom_sf"/>
</dbReference>
<evidence type="ECO:0000313" key="13">
    <source>
        <dbReference type="Proteomes" id="UP001221898"/>
    </source>
</evidence>
<keyword evidence="9" id="KW-0539">Nucleus</keyword>
<evidence type="ECO:0000256" key="3">
    <source>
        <dbReference type="ARBA" id="ARBA00022737"/>
    </source>
</evidence>
<comment type="caution">
    <text evidence="12">The sequence shown here is derived from an EMBL/GenBank/DDBJ whole genome shotgun (WGS) entry which is preliminary data.</text>
</comment>
<evidence type="ECO:0000256" key="2">
    <source>
        <dbReference type="ARBA" id="ARBA00014446"/>
    </source>
</evidence>
<dbReference type="NCBIfam" id="TIGR00229">
    <property type="entry name" value="sensory_box"/>
    <property type="match status" value="1"/>
</dbReference>
<evidence type="ECO:0000256" key="7">
    <source>
        <dbReference type="ARBA" id="ARBA00023159"/>
    </source>
</evidence>